<proteinExistence type="predicted"/>
<accession>A0A848AYY3</accession>
<organism evidence="1 2">
    <name type="scientific">Victivallis vadensis</name>
    <dbReference type="NCBI Taxonomy" id="172901"/>
    <lineage>
        <taxon>Bacteria</taxon>
        <taxon>Pseudomonadati</taxon>
        <taxon>Lentisphaerota</taxon>
        <taxon>Lentisphaeria</taxon>
        <taxon>Victivallales</taxon>
        <taxon>Victivallaceae</taxon>
        <taxon>Victivallis</taxon>
    </lineage>
</organism>
<reference evidence="1 2" key="1">
    <citation type="submission" date="2020-04" db="EMBL/GenBank/DDBJ databases">
        <authorList>
            <person name="Hitch T.C.A."/>
            <person name="Wylensek D."/>
            <person name="Clavel T."/>
        </authorList>
    </citation>
    <scope>NUCLEOTIDE SEQUENCE [LARGE SCALE GENOMIC DNA]</scope>
    <source>
        <strain evidence="1 2">COR2-253-APC-1A</strain>
    </source>
</reference>
<dbReference type="EMBL" id="JABAEW010000014">
    <property type="protein sequence ID" value="NMD86710.1"/>
    <property type="molecule type" value="Genomic_DNA"/>
</dbReference>
<evidence type="ECO:0000313" key="1">
    <source>
        <dbReference type="EMBL" id="NMD86710.1"/>
    </source>
</evidence>
<gene>
    <name evidence="1" type="ORF">HF882_08955</name>
</gene>
<protein>
    <submittedName>
        <fullName evidence="1">Uncharacterized protein</fullName>
    </submittedName>
</protein>
<dbReference type="RefSeq" id="WP_168962341.1">
    <property type="nucleotide sequence ID" value="NZ_JABAEW010000014.1"/>
</dbReference>
<name>A0A848AYY3_9BACT</name>
<evidence type="ECO:0000313" key="2">
    <source>
        <dbReference type="Proteomes" id="UP000576225"/>
    </source>
</evidence>
<dbReference type="Proteomes" id="UP000576225">
    <property type="component" value="Unassembled WGS sequence"/>
</dbReference>
<comment type="caution">
    <text evidence="1">The sequence shown here is derived from an EMBL/GenBank/DDBJ whole genome shotgun (WGS) entry which is preliminary data.</text>
</comment>
<dbReference type="AlphaFoldDB" id="A0A848AYY3"/>
<sequence length="48" mass="5233">MQKIMVVSNSPPGELIFPDAVIFAIVDLIEAMAIQNLRICSDGESKDI</sequence>